<dbReference type="Proteomes" id="UP001335648">
    <property type="component" value="Unassembled WGS sequence"/>
</dbReference>
<evidence type="ECO:0000313" key="10">
    <source>
        <dbReference type="EMBL" id="KAK5898867.1"/>
    </source>
</evidence>
<keyword evidence="2 8" id="KW-0732">Signal</keyword>
<comment type="subcellular location">
    <subcellularLocation>
        <location evidence="1">Membrane</location>
    </subcellularLocation>
</comment>
<dbReference type="InterPro" id="IPR007110">
    <property type="entry name" value="Ig-like_dom"/>
</dbReference>
<dbReference type="Gene3D" id="2.60.40.10">
    <property type="entry name" value="Immunoglobulins"/>
    <property type="match status" value="1"/>
</dbReference>
<dbReference type="GO" id="GO:0009897">
    <property type="term" value="C:external side of plasma membrane"/>
    <property type="evidence" value="ECO:0007669"/>
    <property type="project" value="TreeGrafter"/>
</dbReference>
<comment type="caution">
    <text evidence="10">The sequence shown here is derived from an EMBL/GenBank/DDBJ whole genome shotgun (WGS) entry which is preliminary data.</text>
</comment>
<evidence type="ECO:0000256" key="4">
    <source>
        <dbReference type="ARBA" id="ARBA00023157"/>
    </source>
</evidence>
<feature type="transmembrane region" description="Helical" evidence="7">
    <location>
        <begin position="125"/>
        <end position="143"/>
    </location>
</feature>
<dbReference type="PROSITE" id="PS50835">
    <property type="entry name" value="IG_LIKE"/>
    <property type="match status" value="1"/>
</dbReference>
<evidence type="ECO:0000256" key="7">
    <source>
        <dbReference type="SAM" id="Phobius"/>
    </source>
</evidence>
<dbReference type="FunFam" id="2.60.40.10:FF:000142">
    <property type="entry name" value="V-set domain-containing T-cell activation inhibitor 1"/>
    <property type="match status" value="1"/>
</dbReference>
<feature type="chain" id="PRO_5042920294" description="Ig-like domain-containing protein" evidence="8">
    <location>
        <begin position="20"/>
        <end position="151"/>
    </location>
</feature>
<proteinExistence type="predicted"/>
<dbReference type="InterPro" id="IPR013783">
    <property type="entry name" value="Ig-like_fold"/>
</dbReference>
<dbReference type="EMBL" id="JAULUE010002052">
    <property type="protein sequence ID" value="KAK5898867.1"/>
    <property type="molecule type" value="Genomic_DNA"/>
</dbReference>
<dbReference type="InterPro" id="IPR036179">
    <property type="entry name" value="Ig-like_dom_sf"/>
</dbReference>
<dbReference type="PANTHER" id="PTHR24100">
    <property type="entry name" value="BUTYROPHILIN"/>
    <property type="match status" value="1"/>
</dbReference>
<accession>A0AAN8H1W8</accession>
<protein>
    <recommendedName>
        <fullName evidence="9">Ig-like domain-containing protein</fullName>
    </recommendedName>
</protein>
<evidence type="ECO:0000259" key="9">
    <source>
        <dbReference type="PROSITE" id="PS50835"/>
    </source>
</evidence>
<dbReference type="GO" id="GO:0005102">
    <property type="term" value="F:signaling receptor binding"/>
    <property type="evidence" value="ECO:0007669"/>
    <property type="project" value="TreeGrafter"/>
</dbReference>
<evidence type="ECO:0000256" key="2">
    <source>
        <dbReference type="ARBA" id="ARBA00022729"/>
    </source>
</evidence>
<keyword evidence="6" id="KW-0393">Immunoglobulin domain</keyword>
<evidence type="ECO:0000256" key="3">
    <source>
        <dbReference type="ARBA" id="ARBA00023136"/>
    </source>
</evidence>
<dbReference type="GO" id="GO:0001817">
    <property type="term" value="P:regulation of cytokine production"/>
    <property type="evidence" value="ECO:0007669"/>
    <property type="project" value="TreeGrafter"/>
</dbReference>
<evidence type="ECO:0000313" key="11">
    <source>
        <dbReference type="Proteomes" id="UP001335648"/>
    </source>
</evidence>
<dbReference type="SUPFAM" id="SSF48726">
    <property type="entry name" value="Immunoglobulin"/>
    <property type="match status" value="1"/>
</dbReference>
<keyword evidence="3 7" id="KW-0472">Membrane</keyword>
<dbReference type="InterPro" id="IPR003599">
    <property type="entry name" value="Ig_sub"/>
</dbReference>
<evidence type="ECO:0000256" key="6">
    <source>
        <dbReference type="ARBA" id="ARBA00023319"/>
    </source>
</evidence>
<keyword evidence="5" id="KW-0325">Glycoprotein</keyword>
<keyword evidence="11" id="KW-1185">Reference proteome</keyword>
<feature type="domain" description="Ig-like" evidence="9">
    <location>
        <begin position="8"/>
        <end position="100"/>
    </location>
</feature>
<keyword evidence="7" id="KW-0812">Transmembrane</keyword>
<name>A0AAN8H1W8_9TELE</name>
<dbReference type="AlphaFoldDB" id="A0AAN8H1W8"/>
<reference evidence="10 11" key="1">
    <citation type="journal article" date="2023" name="Mol. Biol. Evol.">
        <title>Genomics of Secondarily Temperate Adaptation in the Only Non-Antarctic Icefish.</title>
        <authorList>
            <person name="Rivera-Colon A.G."/>
            <person name="Rayamajhi N."/>
            <person name="Minhas B.F."/>
            <person name="Madrigal G."/>
            <person name="Bilyk K.T."/>
            <person name="Yoon V."/>
            <person name="Hune M."/>
            <person name="Gregory S."/>
            <person name="Cheng C.H.C."/>
            <person name="Catchen J.M."/>
        </authorList>
    </citation>
    <scope>NUCLEOTIDE SEQUENCE [LARGE SCALE GENOMIC DNA]</scope>
    <source>
        <strain evidence="10">JC2023a</strain>
    </source>
</reference>
<keyword evidence="7" id="KW-1133">Transmembrane helix</keyword>
<dbReference type="PANTHER" id="PTHR24100:SF151">
    <property type="entry name" value="ICOS LIGAND"/>
    <property type="match status" value="1"/>
</dbReference>
<keyword evidence="4" id="KW-1015">Disulfide bond</keyword>
<dbReference type="Pfam" id="PF07686">
    <property type="entry name" value="V-set"/>
    <property type="match status" value="1"/>
</dbReference>
<sequence length="151" mass="16681">MFFSAALPLACLPSQPVQAVEGGSATLQCSLDPPVDLSSTAVEWNRGHTRYVHVYRSRRDDPDSQMLQYRDRTALNHGDLSRGVSTLTISNVSLSDNGSYEVYLPQRGVRCSTHLTVAAERRNRVLGVLIPAAFVIAIVWILVKLGVIRKF</sequence>
<dbReference type="GO" id="GO:0050852">
    <property type="term" value="P:T cell receptor signaling pathway"/>
    <property type="evidence" value="ECO:0007669"/>
    <property type="project" value="TreeGrafter"/>
</dbReference>
<dbReference type="SMART" id="SM00409">
    <property type="entry name" value="IG"/>
    <property type="match status" value="1"/>
</dbReference>
<evidence type="ECO:0000256" key="8">
    <source>
        <dbReference type="SAM" id="SignalP"/>
    </source>
</evidence>
<dbReference type="GO" id="GO:0050863">
    <property type="term" value="P:regulation of T cell activation"/>
    <property type="evidence" value="ECO:0007669"/>
    <property type="project" value="UniProtKB-ARBA"/>
</dbReference>
<organism evidence="10 11">
    <name type="scientific">Champsocephalus esox</name>
    <name type="common">pike icefish</name>
    <dbReference type="NCBI Taxonomy" id="159716"/>
    <lineage>
        <taxon>Eukaryota</taxon>
        <taxon>Metazoa</taxon>
        <taxon>Chordata</taxon>
        <taxon>Craniata</taxon>
        <taxon>Vertebrata</taxon>
        <taxon>Euteleostomi</taxon>
        <taxon>Actinopterygii</taxon>
        <taxon>Neopterygii</taxon>
        <taxon>Teleostei</taxon>
        <taxon>Neoteleostei</taxon>
        <taxon>Acanthomorphata</taxon>
        <taxon>Eupercaria</taxon>
        <taxon>Perciformes</taxon>
        <taxon>Notothenioidei</taxon>
        <taxon>Channichthyidae</taxon>
        <taxon>Champsocephalus</taxon>
    </lineage>
</organism>
<feature type="signal peptide" evidence="8">
    <location>
        <begin position="1"/>
        <end position="19"/>
    </location>
</feature>
<gene>
    <name evidence="10" type="ORF">CesoFtcFv8_008405</name>
</gene>
<dbReference type="InterPro" id="IPR013106">
    <property type="entry name" value="Ig_V-set"/>
</dbReference>
<dbReference type="GO" id="GO:1903037">
    <property type="term" value="P:regulation of leukocyte cell-cell adhesion"/>
    <property type="evidence" value="ECO:0007669"/>
    <property type="project" value="UniProtKB-ARBA"/>
</dbReference>
<evidence type="ECO:0000256" key="5">
    <source>
        <dbReference type="ARBA" id="ARBA00023180"/>
    </source>
</evidence>
<evidence type="ECO:0000256" key="1">
    <source>
        <dbReference type="ARBA" id="ARBA00004370"/>
    </source>
</evidence>
<dbReference type="InterPro" id="IPR050504">
    <property type="entry name" value="IgSF_BTN/MOG"/>
</dbReference>